<evidence type="ECO:0000313" key="2">
    <source>
        <dbReference type="EMBL" id="KAF2557831.1"/>
    </source>
</evidence>
<accession>A0A8S9HF71</accession>
<name>A0A8S9HF71_BRACR</name>
<protein>
    <submittedName>
        <fullName evidence="2">Uncharacterized protein</fullName>
    </submittedName>
</protein>
<gene>
    <name evidence="2" type="ORF">F2Q68_00013849</name>
</gene>
<proteinExistence type="predicted"/>
<organism evidence="2 3">
    <name type="scientific">Brassica cretica</name>
    <name type="common">Mustard</name>
    <dbReference type="NCBI Taxonomy" id="69181"/>
    <lineage>
        <taxon>Eukaryota</taxon>
        <taxon>Viridiplantae</taxon>
        <taxon>Streptophyta</taxon>
        <taxon>Embryophyta</taxon>
        <taxon>Tracheophyta</taxon>
        <taxon>Spermatophyta</taxon>
        <taxon>Magnoliopsida</taxon>
        <taxon>eudicotyledons</taxon>
        <taxon>Gunneridae</taxon>
        <taxon>Pentapetalae</taxon>
        <taxon>rosids</taxon>
        <taxon>malvids</taxon>
        <taxon>Brassicales</taxon>
        <taxon>Brassicaceae</taxon>
        <taxon>Brassiceae</taxon>
        <taxon>Brassica</taxon>
    </lineage>
</organism>
<evidence type="ECO:0000313" key="3">
    <source>
        <dbReference type="Proteomes" id="UP000712281"/>
    </source>
</evidence>
<evidence type="ECO:0000256" key="1">
    <source>
        <dbReference type="SAM" id="MobiDB-lite"/>
    </source>
</evidence>
<feature type="region of interest" description="Disordered" evidence="1">
    <location>
        <begin position="156"/>
        <end position="188"/>
    </location>
</feature>
<comment type="caution">
    <text evidence="2">The sequence shown here is derived from an EMBL/GenBank/DDBJ whole genome shotgun (WGS) entry which is preliminary data.</text>
</comment>
<sequence length="188" mass="20239">MMGSSGSVFTLVVSESVNSCRFLAGPTIVLSYGTGSGVGYPWIYFCCCGNLVIEGLERSLYRPWLLAYPEGGLYLSSETDSCACPGDPPGSVGFIEYLGFGFSWKILILNKEAGFLPRCDMESSCSAGAPISFGHCWGKILRYHFLQPPGRIQTLGSPIRERSGSPLEGTPSSVPGTELPSKKWKTSD</sequence>
<dbReference type="Proteomes" id="UP000712281">
    <property type="component" value="Unassembled WGS sequence"/>
</dbReference>
<dbReference type="EMBL" id="QGKW02001940">
    <property type="protein sequence ID" value="KAF2557831.1"/>
    <property type="molecule type" value="Genomic_DNA"/>
</dbReference>
<reference evidence="2" key="1">
    <citation type="submission" date="2019-12" db="EMBL/GenBank/DDBJ databases">
        <title>Genome sequencing and annotation of Brassica cretica.</title>
        <authorList>
            <person name="Studholme D.J."/>
            <person name="Sarris P.F."/>
        </authorList>
    </citation>
    <scope>NUCLEOTIDE SEQUENCE</scope>
    <source>
        <strain evidence="2">PFS-001/15</strain>
        <tissue evidence="2">Leaf</tissue>
    </source>
</reference>
<dbReference type="AlphaFoldDB" id="A0A8S9HF71"/>